<reference evidence="1" key="1">
    <citation type="journal article" date="2023" name="Mol. Phylogenet. Evol.">
        <title>Genome-scale phylogeny and comparative genomics of the fungal order Sordariales.</title>
        <authorList>
            <person name="Hensen N."/>
            <person name="Bonometti L."/>
            <person name="Westerberg I."/>
            <person name="Brannstrom I.O."/>
            <person name="Guillou S."/>
            <person name="Cros-Aarteil S."/>
            <person name="Calhoun S."/>
            <person name="Haridas S."/>
            <person name="Kuo A."/>
            <person name="Mondo S."/>
            <person name="Pangilinan J."/>
            <person name="Riley R."/>
            <person name="LaButti K."/>
            <person name="Andreopoulos B."/>
            <person name="Lipzen A."/>
            <person name="Chen C."/>
            <person name="Yan M."/>
            <person name="Daum C."/>
            <person name="Ng V."/>
            <person name="Clum A."/>
            <person name="Steindorff A."/>
            <person name="Ohm R.A."/>
            <person name="Martin F."/>
            <person name="Silar P."/>
            <person name="Natvig D.O."/>
            <person name="Lalanne C."/>
            <person name="Gautier V."/>
            <person name="Ament-Velasquez S.L."/>
            <person name="Kruys A."/>
            <person name="Hutchinson M.I."/>
            <person name="Powell A.J."/>
            <person name="Barry K."/>
            <person name="Miller A.N."/>
            <person name="Grigoriev I.V."/>
            <person name="Debuchy R."/>
            <person name="Gladieux P."/>
            <person name="Hiltunen Thoren M."/>
            <person name="Johannesson H."/>
        </authorList>
    </citation>
    <scope>NUCLEOTIDE SEQUENCE</scope>
    <source>
        <strain evidence="1">CBS 532.94</strain>
    </source>
</reference>
<evidence type="ECO:0000313" key="1">
    <source>
        <dbReference type="EMBL" id="KAK4234705.1"/>
    </source>
</evidence>
<name>A0AAN7C3S6_9PEZI</name>
<evidence type="ECO:0000313" key="2">
    <source>
        <dbReference type="Proteomes" id="UP001303760"/>
    </source>
</evidence>
<comment type="caution">
    <text evidence="1">The sequence shown here is derived from an EMBL/GenBank/DDBJ whole genome shotgun (WGS) entry which is preliminary data.</text>
</comment>
<sequence length="100" mass="10692">MPISGLAPPAIRGQLVGIYELRCGKTLHDTRSSDVVDNIMSITLCVRESLDTAMTKGQAYSKSIVVVGDGGCGKTCPFISSVPSQRILRVRQCHQRAGTS</sequence>
<dbReference type="AlphaFoldDB" id="A0AAN7C3S6"/>
<protein>
    <submittedName>
        <fullName evidence="1">Uncharacterized protein</fullName>
    </submittedName>
</protein>
<dbReference type="EMBL" id="MU860337">
    <property type="protein sequence ID" value="KAK4234705.1"/>
    <property type="molecule type" value="Genomic_DNA"/>
</dbReference>
<organism evidence="1 2">
    <name type="scientific">Achaetomium macrosporum</name>
    <dbReference type="NCBI Taxonomy" id="79813"/>
    <lineage>
        <taxon>Eukaryota</taxon>
        <taxon>Fungi</taxon>
        <taxon>Dikarya</taxon>
        <taxon>Ascomycota</taxon>
        <taxon>Pezizomycotina</taxon>
        <taxon>Sordariomycetes</taxon>
        <taxon>Sordariomycetidae</taxon>
        <taxon>Sordariales</taxon>
        <taxon>Chaetomiaceae</taxon>
        <taxon>Achaetomium</taxon>
    </lineage>
</organism>
<reference evidence="1" key="2">
    <citation type="submission" date="2023-05" db="EMBL/GenBank/DDBJ databases">
        <authorList>
            <consortium name="Lawrence Berkeley National Laboratory"/>
            <person name="Steindorff A."/>
            <person name="Hensen N."/>
            <person name="Bonometti L."/>
            <person name="Westerberg I."/>
            <person name="Brannstrom I.O."/>
            <person name="Guillou S."/>
            <person name="Cros-Aarteil S."/>
            <person name="Calhoun S."/>
            <person name="Haridas S."/>
            <person name="Kuo A."/>
            <person name="Mondo S."/>
            <person name="Pangilinan J."/>
            <person name="Riley R."/>
            <person name="Labutti K."/>
            <person name="Andreopoulos B."/>
            <person name="Lipzen A."/>
            <person name="Chen C."/>
            <person name="Yanf M."/>
            <person name="Daum C."/>
            <person name="Ng V."/>
            <person name="Clum A."/>
            <person name="Ohm R."/>
            <person name="Martin F."/>
            <person name="Silar P."/>
            <person name="Natvig D."/>
            <person name="Lalanne C."/>
            <person name="Gautier V."/>
            <person name="Ament-Velasquez S.L."/>
            <person name="Kruys A."/>
            <person name="Hutchinson M.I."/>
            <person name="Powell A.J."/>
            <person name="Barry K."/>
            <person name="Miller A.N."/>
            <person name="Grigoriev I.V."/>
            <person name="Debuchy R."/>
            <person name="Gladieux P."/>
            <person name="Thoren M.H."/>
            <person name="Johannesson H."/>
        </authorList>
    </citation>
    <scope>NUCLEOTIDE SEQUENCE</scope>
    <source>
        <strain evidence="1">CBS 532.94</strain>
    </source>
</reference>
<proteinExistence type="predicted"/>
<gene>
    <name evidence="1" type="ORF">C8A03DRAFT_37506</name>
</gene>
<accession>A0AAN7C3S6</accession>
<keyword evidence="2" id="KW-1185">Reference proteome</keyword>
<dbReference type="Proteomes" id="UP001303760">
    <property type="component" value="Unassembled WGS sequence"/>
</dbReference>